<accession>A0AAD4DBK9</accession>
<dbReference type="AlphaFoldDB" id="A0AAD4DBK9"/>
<dbReference type="InterPro" id="IPR056251">
    <property type="entry name" value="Arm_rpt_dom"/>
</dbReference>
<dbReference type="Proteomes" id="UP001194580">
    <property type="component" value="Unassembled WGS sequence"/>
</dbReference>
<dbReference type="Pfam" id="PF23948">
    <property type="entry name" value="ARM_5"/>
    <property type="match status" value="1"/>
</dbReference>
<feature type="region of interest" description="Disordered" evidence="1">
    <location>
        <begin position="1"/>
        <end position="28"/>
    </location>
</feature>
<dbReference type="EMBL" id="JAAAIL010000700">
    <property type="protein sequence ID" value="KAG0273751.1"/>
    <property type="molecule type" value="Genomic_DNA"/>
</dbReference>
<gene>
    <name evidence="3" type="ORF">BGZ95_010467</name>
</gene>
<evidence type="ECO:0000313" key="3">
    <source>
        <dbReference type="EMBL" id="KAG0273751.1"/>
    </source>
</evidence>
<evidence type="ECO:0000259" key="2">
    <source>
        <dbReference type="Pfam" id="PF23948"/>
    </source>
</evidence>
<protein>
    <recommendedName>
        <fullName evidence="2">Arm-like repeat domain-containing protein</fullName>
    </recommendedName>
</protein>
<feature type="non-terminal residue" evidence="3">
    <location>
        <position position="355"/>
    </location>
</feature>
<evidence type="ECO:0000313" key="4">
    <source>
        <dbReference type="Proteomes" id="UP001194580"/>
    </source>
</evidence>
<proteinExistence type="predicted"/>
<feature type="domain" description="Arm-like repeat" evidence="2">
    <location>
        <begin position="194"/>
        <end position="353"/>
    </location>
</feature>
<sequence>MSKKSHTPNPQQSSPRHMGDLISSDHLVGQELESIGDHKSVSSRGIRKHDRFLSLFRSTSAEPKVNVKPQNSSPKVAAHRLSTTSTTASVHRISTVTTHDNIEIEHAVINTAVQSPVTKPDPSTLSIEPFRDIFTRNIDKPAVRDPFPALGTRINTNPQPALSLDLLLKYGDATEPQPNLLQNFPSETVAQIAWVKAVKQHPIEQDYIRWLGTCMVEEFAKDPLKDSTEMAEMVLLGPVLDKETYRRLLSCVIAAFEQAVLLDVNHLQGLVQLIQSAPSESLLPDDLVKILRIFRLRLQDNHQQTSVHPFHLTLAVSRVLDVMADHGVEGVRRVEEHEPLSGVLSGLKGSSDPYL</sequence>
<comment type="caution">
    <text evidence="3">The sequence shown here is derived from an EMBL/GenBank/DDBJ whole genome shotgun (WGS) entry which is preliminary data.</text>
</comment>
<name>A0AAD4DBK9_9FUNG</name>
<evidence type="ECO:0000256" key="1">
    <source>
        <dbReference type="SAM" id="MobiDB-lite"/>
    </source>
</evidence>
<reference evidence="3" key="1">
    <citation type="journal article" date="2020" name="Fungal Divers.">
        <title>Resolving the Mortierellaceae phylogeny through synthesis of multi-gene phylogenetics and phylogenomics.</title>
        <authorList>
            <person name="Vandepol N."/>
            <person name="Liber J."/>
            <person name="Desiro A."/>
            <person name="Na H."/>
            <person name="Kennedy M."/>
            <person name="Barry K."/>
            <person name="Grigoriev I.V."/>
            <person name="Miller A.N."/>
            <person name="O'Donnell K."/>
            <person name="Stajich J.E."/>
            <person name="Bonito G."/>
        </authorList>
    </citation>
    <scope>NUCLEOTIDE SEQUENCE</scope>
    <source>
        <strain evidence="3">NRRL 28262</strain>
    </source>
</reference>
<organism evidence="3 4">
    <name type="scientific">Linnemannia exigua</name>
    <dbReference type="NCBI Taxonomy" id="604196"/>
    <lineage>
        <taxon>Eukaryota</taxon>
        <taxon>Fungi</taxon>
        <taxon>Fungi incertae sedis</taxon>
        <taxon>Mucoromycota</taxon>
        <taxon>Mortierellomycotina</taxon>
        <taxon>Mortierellomycetes</taxon>
        <taxon>Mortierellales</taxon>
        <taxon>Mortierellaceae</taxon>
        <taxon>Linnemannia</taxon>
    </lineage>
</organism>
<feature type="region of interest" description="Disordered" evidence="1">
    <location>
        <begin position="63"/>
        <end position="84"/>
    </location>
</feature>
<keyword evidence="4" id="KW-1185">Reference proteome</keyword>